<dbReference type="GO" id="GO:0004725">
    <property type="term" value="F:protein tyrosine phosphatase activity"/>
    <property type="evidence" value="ECO:0007669"/>
    <property type="project" value="InterPro"/>
</dbReference>
<dbReference type="SUPFAM" id="SSF52799">
    <property type="entry name" value="(Phosphotyrosine protein) phosphatases II"/>
    <property type="match status" value="1"/>
</dbReference>
<reference evidence="5 6" key="1">
    <citation type="journal article" date="2020" name="ISME J.">
        <title>Uncovering the hidden diversity of litter-decomposition mechanisms in mushroom-forming fungi.</title>
        <authorList>
            <person name="Floudas D."/>
            <person name="Bentzer J."/>
            <person name="Ahren D."/>
            <person name="Johansson T."/>
            <person name="Persson P."/>
            <person name="Tunlid A."/>
        </authorList>
    </citation>
    <scope>NUCLEOTIDE SEQUENCE [LARGE SCALE GENOMIC DNA]</scope>
    <source>
        <strain evidence="5 6">CBS 101986</strain>
    </source>
</reference>
<evidence type="ECO:0000313" key="5">
    <source>
        <dbReference type="EMBL" id="KAF5311953.1"/>
    </source>
</evidence>
<dbReference type="PROSITE" id="PS50055">
    <property type="entry name" value="TYR_PHOSPHATASE_PTP"/>
    <property type="match status" value="1"/>
</dbReference>
<comment type="similarity">
    <text evidence="1">Belongs to the protein-tyrosine phosphatase family. Non-receptor class subfamily.</text>
</comment>
<dbReference type="Proteomes" id="UP000567179">
    <property type="component" value="Unassembled WGS sequence"/>
</dbReference>
<evidence type="ECO:0000259" key="4">
    <source>
        <dbReference type="PROSITE" id="PS50056"/>
    </source>
</evidence>
<dbReference type="PANTHER" id="PTHR19134">
    <property type="entry name" value="RECEPTOR-TYPE TYROSINE-PROTEIN PHOSPHATASE"/>
    <property type="match status" value="1"/>
</dbReference>
<organism evidence="5 6">
    <name type="scientific">Psilocybe cf. subviscida</name>
    <dbReference type="NCBI Taxonomy" id="2480587"/>
    <lineage>
        <taxon>Eukaryota</taxon>
        <taxon>Fungi</taxon>
        <taxon>Dikarya</taxon>
        <taxon>Basidiomycota</taxon>
        <taxon>Agaricomycotina</taxon>
        <taxon>Agaricomycetes</taxon>
        <taxon>Agaricomycetidae</taxon>
        <taxon>Agaricales</taxon>
        <taxon>Agaricineae</taxon>
        <taxon>Strophariaceae</taxon>
        <taxon>Psilocybe</taxon>
    </lineage>
</organism>
<evidence type="ECO:0000259" key="3">
    <source>
        <dbReference type="PROSITE" id="PS50055"/>
    </source>
</evidence>
<protein>
    <submittedName>
        <fullName evidence="5">Uncharacterized protein</fullName>
    </submittedName>
</protein>
<evidence type="ECO:0000256" key="2">
    <source>
        <dbReference type="SAM" id="MobiDB-lite"/>
    </source>
</evidence>
<dbReference type="PANTHER" id="PTHR19134:SF449">
    <property type="entry name" value="TYROSINE-PROTEIN PHOSPHATASE 1"/>
    <property type="match status" value="1"/>
</dbReference>
<feature type="region of interest" description="Disordered" evidence="2">
    <location>
        <begin position="244"/>
        <end position="267"/>
    </location>
</feature>
<proteinExistence type="inferred from homology"/>
<dbReference type="AlphaFoldDB" id="A0A8H5EU08"/>
<dbReference type="InterPro" id="IPR000387">
    <property type="entry name" value="Tyr_Pase_dom"/>
</dbReference>
<feature type="compositionally biased region" description="Low complexity" evidence="2">
    <location>
        <begin position="246"/>
        <end position="258"/>
    </location>
</feature>
<dbReference type="EMBL" id="JAACJJ010000056">
    <property type="protein sequence ID" value="KAF5311953.1"/>
    <property type="molecule type" value="Genomic_DNA"/>
</dbReference>
<dbReference type="SMART" id="SM00404">
    <property type="entry name" value="PTPc_motif"/>
    <property type="match status" value="1"/>
</dbReference>
<dbReference type="InterPro" id="IPR029021">
    <property type="entry name" value="Prot-tyrosine_phosphatase-like"/>
</dbReference>
<sequence>MSPNSYPESMPIWLAKSLESNQRLTGVLRTLASREWQRVQARQLSETLSIDEVQKEVTSKKSSWPRLFRKLTSRQEPGYKEIRHYSTIYGGLEDNLPMNRYSDILPYDRTRFSVNDPHSDKKTRYLNANWVAEKYGHKWWIASQAPLRNTAHAFLSVFLHEVRPPHVAPNTASPARVRTVVQLTRNIESGRRKADAYFPTVAGESRVVYPEEECDAPALRVTLLETKSIREAHCVQSKVSIIQLNSPSSSGPSPSASHRGGGRHIDGDINGLGNREIVFTHLLYLAWPDHGVPDPEDRETLLAFAHLVNRVNRDKSNCFVHQNPTPDHACAALNPDPPILIGCSAGIGRTGSFIALSSLMREYNFLPPVETNVADEVAHSPLGAIPKDIEDDLVLQEIDSLREQRPGMVQKNEQAVLVYEILGALFH</sequence>
<feature type="domain" description="Tyrosine-protein phosphatase" evidence="3">
    <location>
        <begin position="64"/>
        <end position="425"/>
    </location>
</feature>
<feature type="domain" description="Tyrosine specific protein phosphatases" evidence="4">
    <location>
        <begin position="302"/>
        <end position="416"/>
    </location>
</feature>
<evidence type="ECO:0000256" key="1">
    <source>
        <dbReference type="ARBA" id="ARBA00009649"/>
    </source>
</evidence>
<dbReference type="CDD" id="cd00047">
    <property type="entry name" value="PTPc"/>
    <property type="match status" value="1"/>
</dbReference>
<gene>
    <name evidence="5" type="ORF">D9619_002807</name>
</gene>
<dbReference type="PRINTS" id="PR00700">
    <property type="entry name" value="PRTYPHPHTASE"/>
</dbReference>
<dbReference type="InterPro" id="IPR003595">
    <property type="entry name" value="Tyr_Pase_cat"/>
</dbReference>
<dbReference type="OrthoDB" id="10253954at2759"/>
<accession>A0A8H5EU08</accession>
<name>A0A8H5EU08_9AGAR</name>
<evidence type="ECO:0000313" key="6">
    <source>
        <dbReference type="Proteomes" id="UP000567179"/>
    </source>
</evidence>
<comment type="caution">
    <text evidence="5">The sequence shown here is derived from an EMBL/GenBank/DDBJ whole genome shotgun (WGS) entry which is preliminary data.</text>
</comment>
<keyword evidence="6" id="KW-1185">Reference proteome</keyword>
<dbReference type="Pfam" id="PF00102">
    <property type="entry name" value="Y_phosphatase"/>
    <property type="match status" value="1"/>
</dbReference>
<dbReference type="PROSITE" id="PS50056">
    <property type="entry name" value="TYR_PHOSPHATASE_2"/>
    <property type="match status" value="1"/>
</dbReference>
<dbReference type="SMART" id="SM00194">
    <property type="entry name" value="PTPc"/>
    <property type="match status" value="1"/>
</dbReference>
<dbReference type="Gene3D" id="3.90.190.10">
    <property type="entry name" value="Protein tyrosine phosphatase superfamily"/>
    <property type="match status" value="1"/>
</dbReference>
<dbReference type="InterPro" id="IPR050348">
    <property type="entry name" value="Protein-Tyr_Phosphatase"/>
</dbReference>
<dbReference type="InterPro" id="IPR000242">
    <property type="entry name" value="PTP_cat"/>
</dbReference>